<dbReference type="FunFam" id="2.70.70.10:FF:000006">
    <property type="entry name" value="M23 family peptidase"/>
    <property type="match status" value="1"/>
</dbReference>
<evidence type="ECO:0000256" key="2">
    <source>
        <dbReference type="SAM" id="Phobius"/>
    </source>
</evidence>
<feature type="domain" description="M23ase beta-sheet core" evidence="3">
    <location>
        <begin position="199"/>
        <end position="294"/>
    </location>
</feature>
<keyword evidence="1" id="KW-0175">Coiled coil</keyword>
<dbReference type="InterPro" id="IPR016047">
    <property type="entry name" value="M23ase_b-sheet_dom"/>
</dbReference>
<dbReference type="PANTHER" id="PTHR21666">
    <property type="entry name" value="PEPTIDASE-RELATED"/>
    <property type="match status" value="1"/>
</dbReference>
<accession>A0A1I3CVA0</accession>
<keyword evidence="2" id="KW-1133">Transmembrane helix</keyword>
<dbReference type="InterPro" id="IPR050570">
    <property type="entry name" value="Cell_wall_metabolism_enzyme"/>
</dbReference>
<keyword evidence="2" id="KW-0472">Membrane</keyword>
<dbReference type="PANTHER" id="PTHR21666:SF286">
    <property type="entry name" value="LIPOPROTEIN NLPD"/>
    <property type="match status" value="1"/>
</dbReference>
<feature type="coiled-coil region" evidence="1">
    <location>
        <begin position="56"/>
        <end position="90"/>
    </location>
</feature>
<dbReference type="Proteomes" id="UP000198670">
    <property type="component" value="Unassembled WGS sequence"/>
</dbReference>
<feature type="transmembrane region" description="Helical" evidence="2">
    <location>
        <begin position="29"/>
        <end position="51"/>
    </location>
</feature>
<dbReference type="SUPFAM" id="SSF51261">
    <property type="entry name" value="Duplicated hybrid motif"/>
    <property type="match status" value="1"/>
</dbReference>
<evidence type="ECO:0000256" key="1">
    <source>
        <dbReference type="SAM" id="Coils"/>
    </source>
</evidence>
<dbReference type="RefSeq" id="WP_090622809.1">
    <property type="nucleotide sequence ID" value="NZ_FOQO01000001.1"/>
</dbReference>
<proteinExistence type="predicted"/>
<organism evidence="4 5">
    <name type="scientific">Parapedobacter indicus</name>
    <dbReference type="NCBI Taxonomy" id="1477437"/>
    <lineage>
        <taxon>Bacteria</taxon>
        <taxon>Pseudomonadati</taxon>
        <taxon>Bacteroidota</taxon>
        <taxon>Sphingobacteriia</taxon>
        <taxon>Sphingobacteriales</taxon>
        <taxon>Sphingobacteriaceae</taxon>
        <taxon>Parapedobacter</taxon>
    </lineage>
</organism>
<dbReference type="Pfam" id="PF01551">
    <property type="entry name" value="Peptidase_M23"/>
    <property type="match status" value="1"/>
</dbReference>
<protein>
    <submittedName>
        <fullName evidence="4">Peptidase family M23</fullName>
    </submittedName>
</protein>
<evidence type="ECO:0000313" key="4">
    <source>
        <dbReference type="EMBL" id="SFH78278.1"/>
    </source>
</evidence>
<dbReference type="GO" id="GO:0004222">
    <property type="term" value="F:metalloendopeptidase activity"/>
    <property type="evidence" value="ECO:0007669"/>
    <property type="project" value="TreeGrafter"/>
</dbReference>
<evidence type="ECO:0000313" key="5">
    <source>
        <dbReference type="Proteomes" id="UP000198670"/>
    </source>
</evidence>
<evidence type="ECO:0000259" key="3">
    <source>
        <dbReference type="Pfam" id="PF01551"/>
    </source>
</evidence>
<gene>
    <name evidence="4" type="ORF">SAMN05444682_101196</name>
</gene>
<reference evidence="4 5" key="1">
    <citation type="submission" date="2016-10" db="EMBL/GenBank/DDBJ databases">
        <authorList>
            <person name="de Groot N.N."/>
        </authorList>
    </citation>
    <scope>NUCLEOTIDE SEQUENCE [LARGE SCALE GENOMIC DNA]</scope>
    <source>
        <strain evidence="4 5">RK1</strain>
    </source>
</reference>
<keyword evidence="5" id="KW-1185">Reference proteome</keyword>
<dbReference type="InterPro" id="IPR011055">
    <property type="entry name" value="Dup_hybrid_motif"/>
</dbReference>
<sequence length="322" mass="36460">MAKTKYHYNSHTLKYEKIKTSTRTWTFRIIGFLTSSFACAIFLFYIGFTFFDSPKEKQLQREVDQMALQYNLMQERLKQIDAALEGMQHRDDNIYRVIFEADPIDSDIRKAGFGGVNRYKNLEHFSNSDLMVETAKKLDYITKALYVQSKSYDDLTEMAKSKTEMMASIPAIQPVDSRKGHAGVSGFGTRIHPVYKIRKMHAGIDFAAPVGTPIYATGNGKVEAAGMDGGYGRRIVINHGYSYKTLYGHMSRFAVRVGQRVQRGDLIGYVGNTGISTGPHVHYEVHKNNKPVNPINFIYNDLTPTEYVAILEAASQENQSFD</sequence>
<dbReference type="AlphaFoldDB" id="A0A1I3CVA0"/>
<dbReference type="CDD" id="cd12797">
    <property type="entry name" value="M23_peptidase"/>
    <property type="match status" value="1"/>
</dbReference>
<dbReference type="EMBL" id="FOQO01000001">
    <property type="protein sequence ID" value="SFH78278.1"/>
    <property type="molecule type" value="Genomic_DNA"/>
</dbReference>
<name>A0A1I3CVA0_9SPHI</name>
<dbReference type="Gene3D" id="2.70.70.10">
    <property type="entry name" value="Glucose Permease (Domain IIA)"/>
    <property type="match status" value="1"/>
</dbReference>
<keyword evidence="2" id="KW-0812">Transmembrane</keyword>
<dbReference type="STRING" id="1477437.SAMN05444682_101196"/>
<dbReference type="OrthoDB" id="9810477at2"/>